<organism evidence="2">
    <name type="scientific">Mytilinidion resinicola</name>
    <dbReference type="NCBI Taxonomy" id="574789"/>
    <lineage>
        <taxon>Eukaryota</taxon>
        <taxon>Fungi</taxon>
        <taxon>Dikarya</taxon>
        <taxon>Ascomycota</taxon>
        <taxon>Pezizomycotina</taxon>
        <taxon>Dothideomycetes</taxon>
        <taxon>Pleosporomycetidae</taxon>
        <taxon>Mytilinidiales</taxon>
        <taxon>Mytilinidiaceae</taxon>
        <taxon>Mytilinidion</taxon>
    </lineage>
</organism>
<reference evidence="4" key="3">
    <citation type="submission" date="2025-04" db="UniProtKB">
        <authorList>
            <consortium name="RefSeq"/>
        </authorList>
    </citation>
    <scope>IDENTIFICATION</scope>
    <source>
        <strain evidence="4">CBS 304.34</strain>
    </source>
</reference>
<evidence type="ECO:0008006" key="5">
    <source>
        <dbReference type="Google" id="ProtNLM"/>
    </source>
</evidence>
<feature type="region of interest" description="Disordered" evidence="1">
    <location>
        <begin position="1"/>
        <end position="31"/>
    </location>
</feature>
<dbReference type="SUPFAM" id="SSF81383">
    <property type="entry name" value="F-box domain"/>
    <property type="match status" value="1"/>
</dbReference>
<dbReference type="RefSeq" id="XP_033578472.1">
    <property type="nucleotide sequence ID" value="XM_033727262.1"/>
</dbReference>
<dbReference type="OrthoDB" id="3766406at2759"/>
<reference evidence="2 4" key="1">
    <citation type="journal article" date="2020" name="Stud. Mycol.">
        <title>101 Dothideomycetes genomes: a test case for predicting lifestyles and emergence of pathogens.</title>
        <authorList>
            <person name="Haridas S."/>
            <person name="Albert R."/>
            <person name="Binder M."/>
            <person name="Bloem J."/>
            <person name="Labutti K."/>
            <person name="Salamov A."/>
            <person name="Andreopoulos B."/>
            <person name="Baker S."/>
            <person name="Barry K."/>
            <person name="Bills G."/>
            <person name="Bluhm B."/>
            <person name="Cannon C."/>
            <person name="Castanera R."/>
            <person name="Culley D."/>
            <person name="Daum C."/>
            <person name="Ezra D."/>
            <person name="Gonzalez J."/>
            <person name="Henrissat B."/>
            <person name="Kuo A."/>
            <person name="Liang C."/>
            <person name="Lipzen A."/>
            <person name="Lutzoni F."/>
            <person name="Magnuson J."/>
            <person name="Mondo S."/>
            <person name="Nolan M."/>
            <person name="Ohm R."/>
            <person name="Pangilinan J."/>
            <person name="Park H.-J."/>
            <person name="Ramirez L."/>
            <person name="Alfaro M."/>
            <person name="Sun H."/>
            <person name="Tritt A."/>
            <person name="Yoshinaga Y."/>
            <person name="Zwiers L.-H."/>
            <person name="Turgeon B."/>
            <person name="Goodwin S."/>
            <person name="Spatafora J."/>
            <person name="Crous P."/>
            <person name="Grigoriev I."/>
        </authorList>
    </citation>
    <scope>NUCLEOTIDE SEQUENCE</scope>
    <source>
        <strain evidence="2 4">CBS 304.34</strain>
    </source>
</reference>
<dbReference type="Proteomes" id="UP000504636">
    <property type="component" value="Unplaced"/>
</dbReference>
<evidence type="ECO:0000313" key="3">
    <source>
        <dbReference type="Proteomes" id="UP000504636"/>
    </source>
</evidence>
<protein>
    <recommendedName>
        <fullName evidence="5">F-box domain-containing protein</fullName>
    </recommendedName>
</protein>
<evidence type="ECO:0000313" key="2">
    <source>
        <dbReference type="EMBL" id="KAF2811508.1"/>
    </source>
</evidence>
<dbReference type="GeneID" id="54468155"/>
<gene>
    <name evidence="2 4" type="ORF">BDZ99DRAFT_559539</name>
</gene>
<sequence length="346" mass="38677">MSFQEANTPLTSSPIQRIGHGDVSSQTSPRHVTPPLTFMELPMDILLLISDELSLVSMVAVSRTCSAMRNLLHSKCVAAIATIRLPTKTIERWVFLAERTNYEPGCLLCMPCRKRHNIDPSDISDVPSGRPSFSNECRYPCGASWTVRNHLRHHHASALFPAYNQIQLALKYARKRNAPHLLSSLLAPQTGLPTDGNIWDCVKVADFIARPKIVNNRFLLHSTWKLNLPNKVRSTLTKAVANSLPDFRICLHHGLNLGWIERELFRTRLGAGSQICSSGCAYCPIGFSIGVIVKYSIFQIWQDLGTQGPPTDAPWRSVKLDSSYPRNDDGEILRAFGSIRDTYNEA</sequence>
<name>A0A6A6YSI2_9PEZI</name>
<reference evidence="4" key="2">
    <citation type="submission" date="2020-04" db="EMBL/GenBank/DDBJ databases">
        <authorList>
            <consortium name="NCBI Genome Project"/>
        </authorList>
    </citation>
    <scope>NUCLEOTIDE SEQUENCE</scope>
    <source>
        <strain evidence="4">CBS 304.34</strain>
    </source>
</reference>
<feature type="compositionally biased region" description="Polar residues" evidence="1">
    <location>
        <begin position="1"/>
        <end position="15"/>
    </location>
</feature>
<dbReference type="EMBL" id="MU003698">
    <property type="protein sequence ID" value="KAF2811508.1"/>
    <property type="molecule type" value="Genomic_DNA"/>
</dbReference>
<dbReference type="CDD" id="cd09917">
    <property type="entry name" value="F-box_SF"/>
    <property type="match status" value="1"/>
</dbReference>
<proteinExistence type="predicted"/>
<dbReference type="InterPro" id="IPR036047">
    <property type="entry name" value="F-box-like_dom_sf"/>
</dbReference>
<evidence type="ECO:0000256" key="1">
    <source>
        <dbReference type="SAM" id="MobiDB-lite"/>
    </source>
</evidence>
<evidence type="ECO:0000313" key="4">
    <source>
        <dbReference type="RefSeq" id="XP_033578472.1"/>
    </source>
</evidence>
<keyword evidence="3" id="KW-1185">Reference proteome</keyword>
<accession>A0A6A6YSI2</accession>
<dbReference type="AlphaFoldDB" id="A0A6A6YSI2"/>